<accession>S2JAF4</accession>
<evidence type="ECO:0000313" key="1">
    <source>
        <dbReference type="EMBL" id="EPB85382.1"/>
    </source>
</evidence>
<protein>
    <submittedName>
        <fullName evidence="1">Uncharacterized protein</fullName>
    </submittedName>
</protein>
<dbReference type="EMBL" id="KE124013">
    <property type="protein sequence ID" value="EPB85382.1"/>
    <property type="molecule type" value="Genomic_DNA"/>
</dbReference>
<dbReference type="AlphaFoldDB" id="S2JAF4"/>
<sequence>MSPQLSINDSQITATSSLFWNIQSLGNAFDWNGFSDVESEDLDEAASDDEEEVIDFDESSRDMKAELGRVYHVGAGFKVMEDICEKAQSLDKRFNWHCLTLPLQELSLLNMTGSSLQQFLLLDVGCVVSLMSGI</sequence>
<gene>
    <name evidence="1" type="ORF">HMPREF1544_07842</name>
</gene>
<organism evidence="1 2">
    <name type="scientific">Mucor circinelloides f. circinelloides (strain 1006PhL)</name>
    <name type="common">Mucormycosis agent</name>
    <name type="synonym">Calyptromyces circinelloides</name>
    <dbReference type="NCBI Taxonomy" id="1220926"/>
    <lineage>
        <taxon>Eukaryota</taxon>
        <taxon>Fungi</taxon>
        <taxon>Fungi incertae sedis</taxon>
        <taxon>Mucoromycota</taxon>
        <taxon>Mucoromycotina</taxon>
        <taxon>Mucoromycetes</taxon>
        <taxon>Mucorales</taxon>
        <taxon>Mucorineae</taxon>
        <taxon>Mucoraceae</taxon>
        <taxon>Mucor</taxon>
    </lineage>
</organism>
<dbReference type="InParanoid" id="S2JAF4"/>
<evidence type="ECO:0000313" key="2">
    <source>
        <dbReference type="Proteomes" id="UP000014254"/>
    </source>
</evidence>
<name>S2JAF4_MUCC1</name>
<dbReference type="Proteomes" id="UP000014254">
    <property type="component" value="Unassembled WGS sequence"/>
</dbReference>
<keyword evidence="2" id="KW-1185">Reference proteome</keyword>
<proteinExistence type="predicted"/>
<reference evidence="2" key="1">
    <citation type="submission" date="2013-05" db="EMBL/GenBank/DDBJ databases">
        <title>The Genome sequence of Mucor circinelloides f. circinelloides 1006PhL.</title>
        <authorList>
            <consortium name="The Broad Institute Genomics Platform"/>
            <person name="Cuomo C."/>
            <person name="Earl A."/>
            <person name="Findley K."/>
            <person name="Lee S.C."/>
            <person name="Walker B."/>
            <person name="Young S."/>
            <person name="Zeng Q."/>
            <person name="Gargeya S."/>
            <person name="Fitzgerald M."/>
            <person name="Haas B."/>
            <person name="Abouelleil A."/>
            <person name="Allen A.W."/>
            <person name="Alvarado L."/>
            <person name="Arachchi H.M."/>
            <person name="Berlin A.M."/>
            <person name="Chapman S.B."/>
            <person name="Gainer-Dewar J."/>
            <person name="Goldberg J."/>
            <person name="Griggs A."/>
            <person name="Gujja S."/>
            <person name="Hansen M."/>
            <person name="Howarth C."/>
            <person name="Imamovic A."/>
            <person name="Ireland A."/>
            <person name="Larimer J."/>
            <person name="McCowan C."/>
            <person name="Murphy C."/>
            <person name="Pearson M."/>
            <person name="Poon T.W."/>
            <person name="Priest M."/>
            <person name="Roberts A."/>
            <person name="Saif S."/>
            <person name="Shea T."/>
            <person name="Sisk P."/>
            <person name="Sykes S."/>
            <person name="Wortman J."/>
            <person name="Nusbaum C."/>
            <person name="Birren B."/>
        </authorList>
    </citation>
    <scope>NUCLEOTIDE SEQUENCE [LARGE SCALE GENOMIC DNA]</scope>
    <source>
        <strain evidence="2">1006PhL</strain>
    </source>
</reference>
<dbReference type="VEuPathDB" id="FungiDB:HMPREF1544_07842"/>